<keyword evidence="3 6" id="KW-0808">Transferase</keyword>
<keyword evidence="4" id="KW-0812">Transmembrane</keyword>
<dbReference type="Pfam" id="PF00535">
    <property type="entry name" value="Glycos_transf_2"/>
    <property type="match status" value="1"/>
</dbReference>
<dbReference type="PANTHER" id="PTHR43630">
    <property type="entry name" value="POLY-BETA-1,6-N-ACETYL-D-GLUCOSAMINE SYNTHASE"/>
    <property type="match status" value="1"/>
</dbReference>
<evidence type="ECO:0000313" key="7">
    <source>
        <dbReference type="Proteomes" id="UP001205603"/>
    </source>
</evidence>
<dbReference type="Proteomes" id="UP001205603">
    <property type="component" value="Unassembled WGS sequence"/>
</dbReference>
<dbReference type="GO" id="GO:0016757">
    <property type="term" value="F:glycosyltransferase activity"/>
    <property type="evidence" value="ECO:0007669"/>
    <property type="project" value="UniProtKB-KW"/>
</dbReference>
<keyword evidence="7" id="KW-1185">Reference proteome</keyword>
<proteinExistence type="inferred from homology"/>
<dbReference type="EMBL" id="JANDHW010000015">
    <property type="protein sequence ID" value="MCP9612857.1"/>
    <property type="molecule type" value="Genomic_DNA"/>
</dbReference>
<protein>
    <submittedName>
        <fullName evidence="6">Glycosyltransferase</fullName>
        <ecNumber evidence="6">2.4.-.-</ecNumber>
    </submittedName>
</protein>
<dbReference type="PANTHER" id="PTHR43630:SF1">
    <property type="entry name" value="POLY-BETA-1,6-N-ACETYL-D-GLUCOSAMINE SYNTHASE"/>
    <property type="match status" value="1"/>
</dbReference>
<evidence type="ECO:0000256" key="4">
    <source>
        <dbReference type="SAM" id="Phobius"/>
    </source>
</evidence>
<feature type="transmembrane region" description="Helical" evidence="4">
    <location>
        <begin position="322"/>
        <end position="339"/>
    </location>
</feature>
<organism evidence="6 7">
    <name type="scientific">Coprobacter tertius</name>
    <dbReference type="NCBI Taxonomy" id="2944915"/>
    <lineage>
        <taxon>Bacteria</taxon>
        <taxon>Pseudomonadati</taxon>
        <taxon>Bacteroidota</taxon>
        <taxon>Bacteroidia</taxon>
        <taxon>Bacteroidales</taxon>
        <taxon>Barnesiellaceae</taxon>
        <taxon>Coprobacter</taxon>
    </lineage>
</organism>
<evidence type="ECO:0000256" key="2">
    <source>
        <dbReference type="ARBA" id="ARBA00022676"/>
    </source>
</evidence>
<evidence type="ECO:0000256" key="3">
    <source>
        <dbReference type="ARBA" id="ARBA00022679"/>
    </source>
</evidence>
<evidence type="ECO:0000313" key="6">
    <source>
        <dbReference type="EMBL" id="MCP9612857.1"/>
    </source>
</evidence>
<dbReference type="InterPro" id="IPR001173">
    <property type="entry name" value="Glyco_trans_2-like"/>
</dbReference>
<accession>A0ABT1MJP8</accession>
<keyword evidence="4" id="KW-1133">Transmembrane helix</keyword>
<comment type="caution">
    <text evidence="6">The sequence shown here is derived from an EMBL/GenBank/DDBJ whole genome shotgun (WGS) entry which is preliminary data.</text>
</comment>
<dbReference type="EC" id="2.4.-.-" evidence="6"/>
<sequence length="386" mass="45312">MDIYFILHPAEIILLGFSVVVLVIQLYYYLTFYQAPYRFYKTVEKGLVKYSEEQPPVSVIVYAKNDADNLSRFLPDFLSQQYPDFEVIVVNDGSTDETKDVLSDFEYRYPNLYQTYIPEEARSLSRKKLAVTLGIKAAKHEIVILTCANCKPKDKNWLAAMARNFIPGIDIVLGHAYIGNMSRYECFDRTMFTLRYLSFALRRKPYMGIGLNLAYRKSLFFANKGFSRYLNLHYGDDDLFINEIADSENTRVEISENSLIEVEYDLVHEAWKELKLRYDFTSKYLKSCYRSVFGFERITAYAFYLSVLALLIMGIYNLLFPLVGLVLFVIRYVFQWIIYNRSSKILGSRPSRLTLPFFDLVYTPVNIYYRLIGLFSRGKNYIWKRV</sequence>
<feature type="domain" description="Glycosyltransferase 2-like" evidence="5">
    <location>
        <begin position="58"/>
        <end position="220"/>
    </location>
</feature>
<reference evidence="6 7" key="1">
    <citation type="submission" date="2022-07" db="EMBL/GenBank/DDBJ databases">
        <title>Fecal culturing of patients with breast cancer.</title>
        <authorList>
            <person name="Teng N.M.Y."/>
            <person name="Kiu R."/>
            <person name="Evans R."/>
            <person name="Baker D.J."/>
            <person name="Zenner C."/>
            <person name="Robinson S.D."/>
            <person name="Hall L.J."/>
        </authorList>
    </citation>
    <scope>NUCLEOTIDE SEQUENCE [LARGE SCALE GENOMIC DNA]</scope>
    <source>
        <strain evidence="6 7">LH1063</strain>
    </source>
</reference>
<evidence type="ECO:0000256" key="1">
    <source>
        <dbReference type="ARBA" id="ARBA00006739"/>
    </source>
</evidence>
<evidence type="ECO:0000259" key="5">
    <source>
        <dbReference type="Pfam" id="PF00535"/>
    </source>
</evidence>
<comment type="similarity">
    <text evidence="1">Belongs to the glycosyltransferase 2 family.</text>
</comment>
<dbReference type="InterPro" id="IPR029044">
    <property type="entry name" value="Nucleotide-diphossugar_trans"/>
</dbReference>
<feature type="transmembrane region" description="Helical" evidence="4">
    <location>
        <begin position="298"/>
        <end position="316"/>
    </location>
</feature>
<dbReference type="SUPFAM" id="SSF53448">
    <property type="entry name" value="Nucleotide-diphospho-sugar transferases"/>
    <property type="match status" value="1"/>
</dbReference>
<dbReference type="Gene3D" id="3.90.550.10">
    <property type="entry name" value="Spore Coat Polysaccharide Biosynthesis Protein SpsA, Chain A"/>
    <property type="match status" value="1"/>
</dbReference>
<keyword evidence="2 6" id="KW-0328">Glycosyltransferase</keyword>
<gene>
    <name evidence="6" type="ORF">NMU02_12225</name>
</gene>
<feature type="transmembrane region" description="Helical" evidence="4">
    <location>
        <begin position="12"/>
        <end position="30"/>
    </location>
</feature>
<dbReference type="RefSeq" id="WP_255028226.1">
    <property type="nucleotide sequence ID" value="NZ_JANDHW010000015.1"/>
</dbReference>
<name>A0ABT1MJP8_9BACT</name>
<keyword evidence="4" id="KW-0472">Membrane</keyword>